<reference evidence="3 4" key="1">
    <citation type="submission" date="2018-04" db="EMBL/GenBank/DDBJ databases">
        <title>Novel Campyloabacter and Helicobacter Species and Strains.</title>
        <authorList>
            <person name="Mannion A.J."/>
            <person name="Shen Z."/>
            <person name="Fox J.G."/>
        </authorList>
    </citation>
    <scope>NUCLEOTIDE SEQUENCE [LARGE SCALE GENOMIC DNA]</scope>
    <source>
        <strain evidence="3 4">MIT 99-5101</strain>
    </source>
</reference>
<evidence type="ECO:0000259" key="2">
    <source>
        <dbReference type="Pfam" id="PF01973"/>
    </source>
</evidence>
<feature type="coiled-coil region" evidence="1">
    <location>
        <begin position="516"/>
        <end position="543"/>
    </location>
</feature>
<protein>
    <submittedName>
        <fullName evidence="3">Motility accessory factor</fullName>
    </submittedName>
</protein>
<keyword evidence="4" id="KW-1185">Reference proteome</keyword>
<feature type="domain" description="6-hydroxymethylpterin diphosphokinase MptE-like" evidence="2">
    <location>
        <begin position="212"/>
        <end position="382"/>
    </location>
</feature>
<dbReference type="AlphaFoldDB" id="A0A3D8IDI1"/>
<organism evidence="3 4">
    <name type="scientific">Helicobacter ganmani</name>
    <dbReference type="NCBI Taxonomy" id="60246"/>
    <lineage>
        <taxon>Bacteria</taxon>
        <taxon>Pseudomonadati</taxon>
        <taxon>Campylobacterota</taxon>
        <taxon>Epsilonproteobacteria</taxon>
        <taxon>Campylobacterales</taxon>
        <taxon>Helicobacteraceae</taxon>
        <taxon>Helicobacter</taxon>
    </lineage>
</organism>
<dbReference type="OrthoDB" id="8867611at2"/>
<name>A0A3D8IDI1_9HELI</name>
<evidence type="ECO:0000256" key="1">
    <source>
        <dbReference type="SAM" id="Coils"/>
    </source>
</evidence>
<dbReference type="GeneID" id="82535387"/>
<dbReference type="Pfam" id="PF01973">
    <property type="entry name" value="MptE-like"/>
    <property type="match status" value="1"/>
</dbReference>
<dbReference type="PANTHER" id="PTHR41786">
    <property type="entry name" value="MOTILITY ACCESSORY FACTOR MAF"/>
    <property type="match status" value="1"/>
</dbReference>
<dbReference type="PANTHER" id="PTHR41786:SF1">
    <property type="entry name" value="6-HYDROXYMETHYLPTERIN DIPHOSPHOKINASE MPTE-LIKE DOMAIN-CONTAINING PROTEIN"/>
    <property type="match status" value="1"/>
</dbReference>
<keyword evidence="1" id="KW-0175">Coiled coil</keyword>
<sequence>MSQSLNSRFDKNLKALFKVNPLLAAQLQILEPNKKYEVYIGQDPLNINIYDKENKTALYAKEPLVQTLEKMKEFEPFKLYPFFYFFGFGNGIFYRLLLNENSKTIKKLFIFEPELEIIYIALNFADFSAEIAAGKLLIFWTGTISFGELDSYLASEGQWIYSRIYNLHLYNSYYGRYDKECLNLNSIITRSLGHHVISVGNDSTDALIGLEHHLQNLPEMITTPSMKELISKVKNTNTAVIVSTGPSLYKQLPLLKQYAPYLTIFCVDASFPILTKHGIKPDIVVTLERVEPTADFYKKTPKSAQKNIIFALTSIVHQETKNSITQGIKTYSMRPFGYTRFFDLKEYGYAGIGMSAANMAYELIVHSKFEKCIFIGQDLAFSPDGKTHSKDAIFGENESQYKKSDNALEKILVPAYGGKGFVETNNVWKMFLNFFEKDITETPYPLEVINATEGGARIEGTKEIPFQEVLESLPKVKKSLIQLTPPTKAEIAANKKQMEAKVKEFLDYGYKKKKMVEKLFLRVVKMTEELERLNRENKLEKINFTKMDKLLEEIDDVKNFFLEDAFIKVFIDAVQSYIVHQELEFAKIVVRPVHTLIEKQVKQIDWLYAHKYWLFSLAGGMDAALETAKRAAKTWMNIPKKYDTTNTITKETK</sequence>
<dbReference type="EMBL" id="NXLS01000003">
    <property type="protein sequence ID" value="RDU63247.1"/>
    <property type="molecule type" value="Genomic_DNA"/>
</dbReference>
<evidence type="ECO:0000313" key="4">
    <source>
        <dbReference type="Proteomes" id="UP000256650"/>
    </source>
</evidence>
<evidence type="ECO:0000313" key="3">
    <source>
        <dbReference type="EMBL" id="RDU63247.1"/>
    </source>
</evidence>
<dbReference type="InterPro" id="IPR002826">
    <property type="entry name" value="MptE-like"/>
</dbReference>
<comment type="caution">
    <text evidence="3">The sequence shown here is derived from an EMBL/GenBank/DDBJ whole genome shotgun (WGS) entry which is preliminary data.</text>
</comment>
<dbReference type="Proteomes" id="UP000256650">
    <property type="component" value="Unassembled WGS sequence"/>
</dbReference>
<dbReference type="RefSeq" id="WP_115551277.1">
    <property type="nucleotide sequence ID" value="NZ_CAPHNE010000094.1"/>
</dbReference>
<gene>
    <name evidence="3" type="ORF">CQA43_03705</name>
</gene>
<proteinExistence type="predicted"/>
<accession>A0A3D8IDI1</accession>